<evidence type="ECO:0000256" key="1">
    <source>
        <dbReference type="SAM" id="Phobius"/>
    </source>
</evidence>
<proteinExistence type="predicted"/>
<feature type="transmembrane region" description="Helical" evidence="1">
    <location>
        <begin position="382"/>
        <end position="400"/>
    </location>
</feature>
<keyword evidence="1" id="KW-1133">Transmembrane helix</keyword>
<accession>A0A8H5R580</accession>
<feature type="domain" description="CorA-like transporter" evidence="2">
    <location>
        <begin position="31"/>
        <end position="248"/>
    </location>
</feature>
<feature type="transmembrane region" description="Helical" evidence="1">
    <location>
        <begin position="412"/>
        <end position="432"/>
    </location>
</feature>
<dbReference type="Pfam" id="PF26616">
    <property type="entry name" value="CorA-like"/>
    <property type="match status" value="1"/>
</dbReference>
<dbReference type="GeneID" id="59308616"/>
<sequence length="439" mass="48806">MSNPTKAASYVQYPLDAKCYVPPGQDPALCHEMLIQNSPDLFQVAGGGMNMYLGGRGDSVQCQFISSEELENTFWGGWSEVASEGQGKVFWVQPAFSWGQLEITETAFRRLLAEHRVFTPFLDIVHGFGAKISDYQRAQDFVHLQLHSMEDFEIAYNIRYYELNGRGRGNPWSLRQAGVYQQMLTTQCVWIVISVSKYLQPRFGQFWDTGSSTEGGCCTTFVLLGHLVILSMATRNWGAYIEFMRHKLIFLEQKMASSFVDGKSSNTSSLLLSDVAKASDLWISNKTNSSSCDVASAFQLKHMEIRNHLKAVKTMQKSAERIPQIMSTILSTRGEERLHATLAQIQTGVHGTLSTSIRAHDDVKALVQVATSGHQDSKTIKLLAEIATVFLPLSFLAAIFDSEILHSSYLGGLYAALSIPLVLVAVIVILLLERKATEV</sequence>
<evidence type="ECO:0000313" key="3">
    <source>
        <dbReference type="EMBL" id="KAF5626919.1"/>
    </source>
</evidence>
<reference evidence="3 4" key="1">
    <citation type="submission" date="2020-05" db="EMBL/GenBank/DDBJ databases">
        <title>Identification and distribution of gene clusters putatively required for synthesis of sphingolipid metabolism inhibitors in phylogenetically diverse species of the filamentous fungus Fusarium.</title>
        <authorList>
            <person name="Kim H.-S."/>
            <person name="Busman M."/>
            <person name="Brown D.W."/>
            <person name="Divon H."/>
            <person name="Uhlig S."/>
            <person name="Proctor R.H."/>
        </authorList>
    </citation>
    <scope>NUCLEOTIDE SEQUENCE [LARGE SCALE GENOMIC DNA]</scope>
    <source>
        <strain evidence="3 4">NRRL 66243</strain>
    </source>
</reference>
<dbReference type="EMBL" id="JAAQRI010000213">
    <property type="protein sequence ID" value="KAF5626919.1"/>
    <property type="molecule type" value="Genomic_DNA"/>
</dbReference>
<organism evidence="3 4">
    <name type="scientific">Fusarium tjaetaba</name>
    <dbReference type="NCBI Taxonomy" id="1567544"/>
    <lineage>
        <taxon>Eukaryota</taxon>
        <taxon>Fungi</taxon>
        <taxon>Dikarya</taxon>
        <taxon>Ascomycota</taxon>
        <taxon>Pezizomycotina</taxon>
        <taxon>Sordariomycetes</taxon>
        <taxon>Hypocreomycetidae</taxon>
        <taxon>Hypocreales</taxon>
        <taxon>Nectriaceae</taxon>
        <taxon>Fusarium</taxon>
        <taxon>Fusarium fujikuroi species complex</taxon>
    </lineage>
</organism>
<dbReference type="Proteomes" id="UP000530670">
    <property type="component" value="Unassembled WGS sequence"/>
</dbReference>
<dbReference type="Gene3D" id="1.20.58.340">
    <property type="entry name" value="Magnesium transport protein CorA, transmembrane region"/>
    <property type="match status" value="1"/>
</dbReference>
<name>A0A8H5R580_9HYPO</name>
<gene>
    <name evidence="3" type="ORF">FTJAE_9426</name>
</gene>
<keyword evidence="1" id="KW-0472">Membrane</keyword>
<dbReference type="InterPro" id="IPR058257">
    <property type="entry name" value="CorA-like_dom"/>
</dbReference>
<evidence type="ECO:0000259" key="2">
    <source>
        <dbReference type="Pfam" id="PF26616"/>
    </source>
</evidence>
<keyword evidence="4" id="KW-1185">Reference proteome</keyword>
<dbReference type="OrthoDB" id="5145609at2759"/>
<evidence type="ECO:0000313" key="4">
    <source>
        <dbReference type="Proteomes" id="UP000530670"/>
    </source>
</evidence>
<comment type="caution">
    <text evidence="3">The sequence shown here is derived from an EMBL/GenBank/DDBJ whole genome shotgun (WGS) entry which is preliminary data.</text>
</comment>
<dbReference type="RefSeq" id="XP_037203531.1">
    <property type="nucleotide sequence ID" value="XM_037356346.1"/>
</dbReference>
<keyword evidence="1" id="KW-0812">Transmembrane</keyword>
<protein>
    <recommendedName>
        <fullName evidence="2">CorA-like transporter domain-containing protein</fullName>
    </recommendedName>
</protein>
<dbReference type="AlphaFoldDB" id="A0A8H5R580"/>